<dbReference type="InterPro" id="IPR050259">
    <property type="entry name" value="SDR"/>
</dbReference>
<keyword evidence="4" id="KW-1185">Reference proteome</keyword>
<dbReference type="EMBL" id="JAJEQR010000047">
    <property type="protein sequence ID" value="MCC2232008.1"/>
    <property type="molecule type" value="Genomic_DNA"/>
</dbReference>
<reference evidence="3" key="1">
    <citation type="submission" date="2021-10" db="EMBL/GenBank/DDBJ databases">
        <title>Anaerobic single-cell dispensing facilitates the cultivation of human gut bacteria.</title>
        <authorList>
            <person name="Afrizal A."/>
        </authorList>
    </citation>
    <scope>NUCLEOTIDE SEQUENCE</scope>
    <source>
        <strain evidence="3">CLA-AA-H215</strain>
    </source>
</reference>
<protein>
    <submittedName>
        <fullName evidence="3">SDR family oxidoreductase</fullName>
    </submittedName>
</protein>
<sequence length="240" mass="25824">MRFENKTAVIATSGGSIGLECARKLEEEGAKVIILDLDHAEAENLSSSDTRCVVPVNCFYDEAEVEEKLKKASEAFAPVDIVVTNLISKPSDCAWNEITEEEAHRIFDEIMTGVQTVLKFTVPTMIERSSGSIVIIENLAGRTGVKGANVITSAAYAGLSGMIRNMATVYGKNMITVNGVAVGPIEGQYFEPEAAKNLRPELGKTGTGEDVANAVMYLADPEVFWNEGEIVDLNGGRFAV</sequence>
<evidence type="ECO:0000313" key="4">
    <source>
        <dbReference type="Proteomes" id="UP001198182"/>
    </source>
</evidence>
<dbReference type="AlphaFoldDB" id="A0AAE3ECT4"/>
<keyword evidence="2" id="KW-0753">Steroid metabolism</keyword>
<evidence type="ECO:0000313" key="3">
    <source>
        <dbReference type="EMBL" id="MCC2232008.1"/>
    </source>
</evidence>
<gene>
    <name evidence="3" type="ORF">LKD81_13545</name>
</gene>
<dbReference type="PANTHER" id="PTHR42879:SF2">
    <property type="entry name" value="3-OXOACYL-[ACYL-CARRIER-PROTEIN] REDUCTASE FABG"/>
    <property type="match status" value="1"/>
</dbReference>
<dbReference type="InterPro" id="IPR002347">
    <property type="entry name" value="SDR_fam"/>
</dbReference>
<evidence type="ECO:0000256" key="2">
    <source>
        <dbReference type="ARBA" id="ARBA00023221"/>
    </source>
</evidence>
<dbReference type="GO" id="GO:0008202">
    <property type="term" value="P:steroid metabolic process"/>
    <property type="evidence" value="ECO:0007669"/>
    <property type="project" value="UniProtKB-KW"/>
</dbReference>
<comment type="caution">
    <text evidence="3">The sequence shown here is derived from an EMBL/GenBank/DDBJ whole genome shotgun (WGS) entry which is preliminary data.</text>
</comment>
<comment type="similarity">
    <text evidence="1">Belongs to the short-chain dehydrogenases/reductases (SDR) family.</text>
</comment>
<dbReference type="Proteomes" id="UP001198182">
    <property type="component" value="Unassembled WGS sequence"/>
</dbReference>
<dbReference type="SUPFAM" id="SSF51735">
    <property type="entry name" value="NAD(P)-binding Rossmann-fold domains"/>
    <property type="match status" value="1"/>
</dbReference>
<dbReference type="PANTHER" id="PTHR42879">
    <property type="entry name" value="3-OXOACYL-(ACYL-CARRIER-PROTEIN) REDUCTASE"/>
    <property type="match status" value="1"/>
</dbReference>
<organism evidence="3 4">
    <name type="scientific">Hominifimenecus microfluidus</name>
    <dbReference type="NCBI Taxonomy" id="2885348"/>
    <lineage>
        <taxon>Bacteria</taxon>
        <taxon>Bacillati</taxon>
        <taxon>Bacillota</taxon>
        <taxon>Clostridia</taxon>
        <taxon>Lachnospirales</taxon>
        <taxon>Lachnospiraceae</taxon>
        <taxon>Hominifimenecus</taxon>
    </lineage>
</organism>
<dbReference type="Pfam" id="PF13561">
    <property type="entry name" value="adh_short_C2"/>
    <property type="match status" value="1"/>
</dbReference>
<dbReference type="InterPro" id="IPR036291">
    <property type="entry name" value="NAD(P)-bd_dom_sf"/>
</dbReference>
<evidence type="ECO:0000256" key="1">
    <source>
        <dbReference type="ARBA" id="ARBA00006484"/>
    </source>
</evidence>
<keyword evidence="2" id="KW-0443">Lipid metabolism</keyword>
<dbReference type="Gene3D" id="3.40.50.720">
    <property type="entry name" value="NAD(P)-binding Rossmann-like Domain"/>
    <property type="match status" value="1"/>
</dbReference>
<proteinExistence type="inferred from homology"/>
<dbReference type="PRINTS" id="PR00081">
    <property type="entry name" value="GDHRDH"/>
</dbReference>
<dbReference type="CDD" id="cd05233">
    <property type="entry name" value="SDR_c"/>
    <property type="match status" value="1"/>
</dbReference>
<name>A0AAE3ECT4_9FIRM</name>
<accession>A0AAE3ECT4</accession>
<dbReference type="RefSeq" id="WP_308454494.1">
    <property type="nucleotide sequence ID" value="NZ_JAJEQR010000047.1"/>
</dbReference>